<dbReference type="Proteomes" id="UP000745577">
    <property type="component" value="Unassembled WGS sequence"/>
</dbReference>
<reference evidence="1" key="1">
    <citation type="submission" date="2020-04" db="EMBL/GenBank/DDBJ databases">
        <authorList>
            <person name="Zhang T."/>
        </authorList>
    </citation>
    <scope>NUCLEOTIDE SEQUENCE</scope>
    <source>
        <strain evidence="1">HKST-UBA15</strain>
    </source>
</reference>
<dbReference type="AlphaFoldDB" id="A0A955L0W2"/>
<proteinExistence type="predicted"/>
<comment type="caution">
    <text evidence="1">The sequence shown here is derived from an EMBL/GenBank/DDBJ whole genome shotgun (WGS) entry which is preliminary data.</text>
</comment>
<sequence>MNKLTLNIINVGTVVTSNTNPVEKIKFDLNAKPVSIIAMQATNASNENNDKLCKTL</sequence>
<evidence type="ECO:0000313" key="2">
    <source>
        <dbReference type="Proteomes" id="UP000745577"/>
    </source>
</evidence>
<name>A0A955L0W2_9BACT</name>
<evidence type="ECO:0000313" key="1">
    <source>
        <dbReference type="EMBL" id="MCA9379906.1"/>
    </source>
</evidence>
<protein>
    <submittedName>
        <fullName evidence="1">Uncharacterized protein</fullName>
    </submittedName>
</protein>
<reference evidence="1" key="2">
    <citation type="journal article" date="2021" name="Microbiome">
        <title>Successional dynamics and alternative stable states in a saline activated sludge microbial community over 9 years.</title>
        <authorList>
            <person name="Wang Y."/>
            <person name="Ye J."/>
            <person name="Ju F."/>
            <person name="Liu L."/>
            <person name="Boyd J.A."/>
            <person name="Deng Y."/>
            <person name="Parks D.H."/>
            <person name="Jiang X."/>
            <person name="Yin X."/>
            <person name="Woodcroft B.J."/>
            <person name="Tyson G.W."/>
            <person name="Hugenholtz P."/>
            <person name="Polz M.F."/>
            <person name="Zhang T."/>
        </authorList>
    </citation>
    <scope>NUCLEOTIDE SEQUENCE</scope>
    <source>
        <strain evidence="1">HKST-UBA15</strain>
    </source>
</reference>
<accession>A0A955L0W2</accession>
<organism evidence="1 2">
    <name type="scientific">Candidatus Dojkabacteria bacterium</name>
    <dbReference type="NCBI Taxonomy" id="2099670"/>
    <lineage>
        <taxon>Bacteria</taxon>
        <taxon>Candidatus Dojkabacteria</taxon>
    </lineage>
</organism>
<dbReference type="EMBL" id="JAGQLL010000017">
    <property type="protein sequence ID" value="MCA9379906.1"/>
    <property type="molecule type" value="Genomic_DNA"/>
</dbReference>
<gene>
    <name evidence="1" type="ORF">KC675_01875</name>
</gene>